<evidence type="ECO:0000256" key="2">
    <source>
        <dbReference type="ARBA" id="ARBA00011441"/>
    </source>
</evidence>
<gene>
    <name evidence="9" type="primary">LOC116217897</name>
</gene>
<evidence type="ECO:0000256" key="6">
    <source>
        <dbReference type="ARBA" id="ARBA00032323"/>
    </source>
</evidence>
<evidence type="ECO:0000256" key="1">
    <source>
        <dbReference type="ARBA" id="ARBA00002362"/>
    </source>
</evidence>
<dbReference type="Pfam" id="PF01399">
    <property type="entry name" value="PCI"/>
    <property type="match status" value="1"/>
</dbReference>
<evidence type="ECO:0000256" key="4">
    <source>
        <dbReference type="ARBA" id="ARBA00029749"/>
    </source>
</evidence>
<dbReference type="InterPro" id="IPR000717">
    <property type="entry name" value="PCI_dom"/>
</dbReference>
<evidence type="ECO:0000259" key="7">
    <source>
        <dbReference type="PROSITE" id="PS50250"/>
    </source>
</evidence>
<dbReference type="AlphaFoldDB" id="A0A6P8FFM7"/>
<proteinExistence type="predicted"/>
<dbReference type="PANTHER" id="PTHR10539">
    <property type="entry name" value="26S PROTEASOME NON-ATPASE REGULATORY SUBUNIT 13"/>
    <property type="match status" value="1"/>
</dbReference>
<dbReference type="RefSeq" id="XP_031424479.2">
    <property type="nucleotide sequence ID" value="XM_031568619.2"/>
</dbReference>
<protein>
    <recommendedName>
        <fullName evidence="3">26S proteasome non-ATPase regulatory subunit 13</fullName>
    </recommendedName>
    <alternativeName>
        <fullName evidence="4">26S proteasome regulatory subunit RPN9</fullName>
    </alternativeName>
    <alternativeName>
        <fullName evidence="6">26S proteasome regulatory subunit S11</fullName>
    </alternativeName>
    <alternativeName>
        <fullName evidence="5">26S proteasome regulatory subunit p40.5</fullName>
    </alternativeName>
</protein>
<dbReference type="PROSITE" id="PS50250">
    <property type="entry name" value="PCI"/>
    <property type="match status" value="1"/>
</dbReference>
<organism evidence="8 9">
    <name type="scientific">Clupea harengus</name>
    <name type="common">Atlantic herring</name>
    <dbReference type="NCBI Taxonomy" id="7950"/>
    <lineage>
        <taxon>Eukaryota</taxon>
        <taxon>Metazoa</taxon>
        <taxon>Chordata</taxon>
        <taxon>Craniata</taxon>
        <taxon>Vertebrata</taxon>
        <taxon>Euteleostomi</taxon>
        <taxon>Actinopterygii</taxon>
        <taxon>Neopterygii</taxon>
        <taxon>Teleostei</taxon>
        <taxon>Clupei</taxon>
        <taxon>Clupeiformes</taxon>
        <taxon>Clupeoidei</taxon>
        <taxon>Clupeidae</taxon>
        <taxon>Clupea</taxon>
    </lineage>
</organism>
<feature type="domain" description="PCI" evidence="7">
    <location>
        <begin position="1"/>
        <end position="82"/>
    </location>
</feature>
<evidence type="ECO:0000256" key="3">
    <source>
        <dbReference type="ARBA" id="ARBA00015732"/>
    </source>
</evidence>
<dbReference type="KEGG" id="char:116217897"/>
<dbReference type="GO" id="GO:0005829">
    <property type="term" value="C:cytosol"/>
    <property type="evidence" value="ECO:0007669"/>
    <property type="project" value="TreeGrafter"/>
</dbReference>
<dbReference type="GO" id="GO:0008541">
    <property type="term" value="C:proteasome regulatory particle, lid subcomplex"/>
    <property type="evidence" value="ECO:0007669"/>
    <property type="project" value="TreeGrafter"/>
</dbReference>
<dbReference type="Proteomes" id="UP000515152">
    <property type="component" value="Chromosome 6"/>
</dbReference>
<dbReference type="InterPro" id="IPR035298">
    <property type="entry name" value="PSMD13"/>
</dbReference>
<accession>A0A6P8FFM7</accession>
<reference evidence="9" key="1">
    <citation type="submission" date="2025-08" db="UniProtKB">
        <authorList>
            <consortium name="RefSeq"/>
        </authorList>
    </citation>
    <scope>IDENTIFICATION</scope>
</reference>
<dbReference type="SMART" id="SM00088">
    <property type="entry name" value="PINT"/>
    <property type="match status" value="1"/>
</dbReference>
<evidence type="ECO:0000256" key="5">
    <source>
        <dbReference type="ARBA" id="ARBA00031303"/>
    </source>
</evidence>
<dbReference type="GeneID" id="116217897"/>
<keyword evidence="8" id="KW-1185">Reference proteome</keyword>
<evidence type="ECO:0000313" key="8">
    <source>
        <dbReference type="Proteomes" id="UP000515152"/>
    </source>
</evidence>
<dbReference type="PANTHER" id="PTHR10539:SF0">
    <property type="entry name" value="26S PROTEASOME NON-ATPASE REGULATORY SUBUNIT 13"/>
    <property type="match status" value="1"/>
</dbReference>
<dbReference type="GO" id="GO:0006511">
    <property type="term" value="P:ubiquitin-dependent protein catabolic process"/>
    <property type="evidence" value="ECO:0007669"/>
    <property type="project" value="TreeGrafter"/>
</dbReference>
<name>A0A6P8FFM7_CLUHA</name>
<dbReference type="OrthoDB" id="1093at2759"/>
<dbReference type="GO" id="GO:0005198">
    <property type="term" value="F:structural molecule activity"/>
    <property type="evidence" value="ECO:0007669"/>
    <property type="project" value="TreeGrafter"/>
</dbReference>
<comment type="function">
    <text evidence="1">Component of the 26S proteasome, a multiprotein complex involved in the ATP-dependent degradation of ubiquitinated proteins. This complex plays a key role in the maintenance of protein homeostasis by removing misfolded or damaged proteins, which could impair cellular functions, and by removing proteins whose functions are no longer required. Therefore, the proteasome participates in numerous cellular processes, including cell cycle progression, apoptosis, or DNA damage repair.</text>
</comment>
<sequence>MEPDLAANEAKLMRKIQLLCVMEVTLTHPANNRQLTFQEIAQSAKIPVNEVELLVMKALSVGLIKGNIDEIDKKVQMTWVQPRVLDLNQVRAVN</sequence>
<comment type="subunit">
    <text evidence="2">Component of the 19S proteasome regulatory particle complex. The 26S proteasome consists of a 20S core particle (CP) and two 19S regulatory subunits (RP). The regulatory particle is made of a lid composed of 9 subunits including PSMD13, a base containing 6 ATPases and few additional components.</text>
</comment>
<evidence type="ECO:0000313" key="9">
    <source>
        <dbReference type="RefSeq" id="XP_031424479.2"/>
    </source>
</evidence>
<dbReference type="GO" id="GO:0005634">
    <property type="term" value="C:nucleus"/>
    <property type="evidence" value="ECO:0007669"/>
    <property type="project" value="TreeGrafter"/>
</dbReference>